<organism evidence="2">
    <name type="scientific">Glycine max</name>
    <name type="common">Soybean</name>
    <name type="synonym">Glycine hispida</name>
    <dbReference type="NCBI Taxonomy" id="3847"/>
    <lineage>
        <taxon>Eukaryota</taxon>
        <taxon>Viridiplantae</taxon>
        <taxon>Streptophyta</taxon>
        <taxon>Embryophyta</taxon>
        <taxon>Tracheophyta</taxon>
        <taxon>Spermatophyta</taxon>
        <taxon>Magnoliopsida</taxon>
        <taxon>eudicotyledons</taxon>
        <taxon>Gunneridae</taxon>
        <taxon>Pentapetalae</taxon>
        <taxon>rosids</taxon>
        <taxon>fabids</taxon>
        <taxon>Fabales</taxon>
        <taxon>Fabaceae</taxon>
        <taxon>Papilionoideae</taxon>
        <taxon>50 kb inversion clade</taxon>
        <taxon>NPAAA clade</taxon>
        <taxon>indigoferoid/millettioid clade</taxon>
        <taxon>Phaseoleae</taxon>
        <taxon>Glycine</taxon>
        <taxon>Glycine subgen. Soja</taxon>
    </lineage>
</organism>
<dbReference type="SUPFAM" id="SSF56112">
    <property type="entry name" value="Protein kinase-like (PK-like)"/>
    <property type="match status" value="1"/>
</dbReference>
<gene>
    <name evidence="3" type="primary">LOC100812131</name>
    <name evidence="2" type="ORF">GLYMA_18G271500</name>
</gene>
<reference evidence="2" key="3">
    <citation type="submission" date="2018-07" db="EMBL/GenBank/DDBJ databases">
        <title>WGS assembly of Glycine max.</title>
        <authorList>
            <person name="Schmutz J."/>
            <person name="Cannon S."/>
            <person name="Schlueter J."/>
            <person name="Ma J."/>
            <person name="Mitros T."/>
            <person name="Nelson W."/>
            <person name="Hyten D."/>
            <person name="Song Q."/>
            <person name="Thelen J."/>
            <person name="Cheng J."/>
            <person name="Xu D."/>
            <person name="Hellsten U."/>
            <person name="May G."/>
            <person name="Yu Y."/>
            <person name="Sakurai T."/>
            <person name="Umezawa T."/>
            <person name="Bhattacharyya M."/>
            <person name="Sandhu D."/>
            <person name="Valliyodan B."/>
            <person name="Lindquist E."/>
            <person name="Peto M."/>
            <person name="Grant D."/>
            <person name="Shu S."/>
            <person name="Goodstein D."/>
            <person name="Barry K."/>
            <person name="Futrell-Griggs M."/>
            <person name="Abernathy B."/>
            <person name="Du J."/>
            <person name="Tian Z."/>
            <person name="Zhu L."/>
            <person name="Gill N."/>
            <person name="Joshi T."/>
            <person name="Libault M."/>
            <person name="Sethuraman A."/>
            <person name="Zhang X."/>
            <person name="Shinozaki K."/>
            <person name="Nguyen H."/>
            <person name="Wing R."/>
            <person name="Cregan P."/>
            <person name="Specht J."/>
            <person name="Grimwood J."/>
            <person name="Rokhsar D."/>
            <person name="Stacey G."/>
            <person name="Shoemaker R."/>
            <person name="Jackson S."/>
        </authorList>
    </citation>
    <scope>NUCLEOTIDE SEQUENCE</scope>
    <source>
        <tissue evidence="2">Callus</tissue>
    </source>
</reference>
<dbReference type="InterPro" id="IPR011009">
    <property type="entry name" value="Kinase-like_dom_sf"/>
</dbReference>
<dbReference type="PROSITE" id="PS50011">
    <property type="entry name" value="PROTEIN_KINASE_DOM"/>
    <property type="match status" value="1"/>
</dbReference>
<dbReference type="GO" id="GO:0005524">
    <property type="term" value="F:ATP binding"/>
    <property type="evidence" value="ECO:0007669"/>
    <property type="project" value="InterPro"/>
</dbReference>
<protein>
    <recommendedName>
        <fullName evidence="1">Protein kinase domain-containing protein</fullName>
    </recommendedName>
</protein>
<dbReference type="InterPro" id="IPR000719">
    <property type="entry name" value="Prot_kinase_dom"/>
</dbReference>
<evidence type="ECO:0000313" key="3">
    <source>
        <dbReference type="EnsemblPlants" id="KRH01353"/>
    </source>
</evidence>
<dbReference type="PANTHER" id="PTHR27003:SF303">
    <property type="entry name" value="TYROSINE KINASE FAMILY PROTEIN"/>
    <property type="match status" value="1"/>
</dbReference>
<reference evidence="2 3" key="1">
    <citation type="journal article" date="2010" name="Nature">
        <title>Genome sequence of the palaeopolyploid soybean.</title>
        <authorList>
            <person name="Schmutz J."/>
            <person name="Cannon S.B."/>
            <person name="Schlueter J."/>
            <person name="Ma J."/>
            <person name="Mitros T."/>
            <person name="Nelson W."/>
            <person name="Hyten D.L."/>
            <person name="Song Q."/>
            <person name="Thelen J.J."/>
            <person name="Cheng J."/>
            <person name="Xu D."/>
            <person name="Hellsten U."/>
            <person name="May G.D."/>
            <person name="Yu Y."/>
            <person name="Sakurai T."/>
            <person name="Umezawa T."/>
            <person name="Bhattacharyya M.K."/>
            <person name="Sandhu D."/>
            <person name="Valliyodan B."/>
            <person name="Lindquist E."/>
            <person name="Peto M."/>
            <person name="Grant D."/>
            <person name="Shu S."/>
            <person name="Goodstein D."/>
            <person name="Barry K."/>
            <person name="Futrell-Griggs M."/>
            <person name="Abernathy B."/>
            <person name="Du J."/>
            <person name="Tian Z."/>
            <person name="Zhu L."/>
            <person name="Gill N."/>
            <person name="Joshi T."/>
            <person name="Libault M."/>
            <person name="Sethuraman A."/>
            <person name="Zhang X.-C."/>
            <person name="Shinozaki K."/>
            <person name="Nguyen H.T."/>
            <person name="Wing R.A."/>
            <person name="Cregan P."/>
            <person name="Specht J."/>
            <person name="Grimwood J."/>
            <person name="Rokhsar D."/>
            <person name="Stacey G."/>
            <person name="Shoemaker R.C."/>
            <person name="Jackson S.A."/>
        </authorList>
    </citation>
    <scope>NUCLEOTIDE SEQUENCE [LARGE SCALE GENOMIC DNA]</scope>
    <source>
        <strain evidence="3">cv. Williams 82</strain>
        <tissue evidence="2">Callus</tissue>
    </source>
</reference>
<dbReference type="Pfam" id="PF07714">
    <property type="entry name" value="PK_Tyr_Ser-Thr"/>
    <property type="match status" value="1"/>
</dbReference>
<reference evidence="3" key="2">
    <citation type="submission" date="2018-02" db="UniProtKB">
        <authorList>
            <consortium name="EnsemblPlants"/>
        </authorList>
    </citation>
    <scope>IDENTIFICATION</scope>
    <source>
        <strain evidence="3">Williams 82</strain>
    </source>
</reference>
<dbReference type="ExpressionAtlas" id="K7MV07">
    <property type="expression patterns" value="baseline"/>
</dbReference>
<dbReference type="HOGENOM" id="CLU_000288_21_4_1"/>
<proteinExistence type="predicted"/>
<dbReference type="EMBL" id="CM000851">
    <property type="protein sequence ID" value="KRH01353.1"/>
    <property type="molecule type" value="Genomic_DNA"/>
</dbReference>
<dbReference type="PANTHER" id="PTHR27003">
    <property type="entry name" value="OS07G0166700 PROTEIN"/>
    <property type="match status" value="1"/>
</dbReference>
<accession>K7MV07</accession>
<dbReference type="FunFam" id="1.10.510.10:FF:000920">
    <property type="entry name" value="Receptor-like protein kinase ANXUR2"/>
    <property type="match status" value="1"/>
</dbReference>
<name>K7MV07_SOYBN</name>
<evidence type="ECO:0000313" key="4">
    <source>
        <dbReference type="Proteomes" id="UP000008827"/>
    </source>
</evidence>
<dbReference type="Gramene" id="KRH01353">
    <property type="protein sequence ID" value="KRH01353"/>
    <property type="gene ID" value="GLYMA_18G271500"/>
</dbReference>
<dbReference type="InterPro" id="IPR045272">
    <property type="entry name" value="ANXUR1/2-like"/>
</dbReference>
<keyword evidence="4" id="KW-1185">Reference proteome</keyword>
<dbReference type="SMR" id="K7MV07"/>
<evidence type="ECO:0000313" key="2">
    <source>
        <dbReference type="EMBL" id="KRH01353.1"/>
    </source>
</evidence>
<feature type="domain" description="Protein kinase" evidence="1">
    <location>
        <begin position="1"/>
        <end position="268"/>
    </location>
</feature>
<dbReference type="AlphaFoldDB" id="K7MV07"/>
<evidence type="ECO:0000259" key="1">
    <source>
        <dbReference type="PROSITE" id="PS50011"/>
    </source>
</evidence>
<dbReference type="EnsemblPlants" id="KRH01353">
    <property type="protein sequence ID" value="KRH01353"/>
    <property type="gene ID" value="GLYMA_18G271500"/>
</dbReference>
<dbReference type="Gene3D" id="1.10.510.10">
    <property type="entry name" value="Transferase(Phosphotransferase) domain 1"/>
    <property type="match status" value="1"/>
</dbReference>
<dbReference type="GO" id="GO:0004714">
    <property type="term" value="F:transmembrane receptor protein tyrosine kinase activity"/>
    <property type="evidence" value="ECO:0007669"/>
    <property type="project" value="InterPro"/>
</dbReference>
<dbReference type="Proteomes" id="UP000008827">
    <property type="component" value="Chromosome 18"/>
</dbReference>
<dbReference type="InterPro" id="IPR001245">
    <property type="entry name" value="Ser-Thr/Tyr_kinase_cat_dom"/>
</dbReference>
<sequence length="294" mass="33750">MLLSKRQVIGRMFLKCFGLYRSSSSQRQYPTIIEELCHKFSLADLRKSTNDFDQNRVIDIRAFGIKIYKGFCNDEYEKIIVYEYMSNGSLYEWLQGGELSWKKRVEICIGAARGLHYLHAGAKRTIIHRHIKPNNIVLDDNMKPKLTDFGISVLGPRFMSKPKPIKVDSVVGTFGYLAMEHLTDLTVTDKTDVYSFGMVLLEVVCGRKYVTTELEKPVEEKIDPNIKGKIAPECWQVFIDITRKCVKYEAHERPTMGEVEVELEHALSLQEQADITNTIIGEYTLLSKTIINLI</sequence>